<dbReference type="EMBL" id="BAAAHD010000082">
    <property type="protein sequence ID" value="GAA0595210.1"/>
    <property type="molecule type" value="Genomic_DNA"/>
</dbReference>
<dbReference type="InterPro" id="IPR021401">
    <property type="entry name" value="DUF3040"/>
</dbReference>
<evidence type="ECO:0000313" key="3">
    <source>
        <dbReference type="EMBL" id="GAA0595210.1"/>
    </source>
</evidence>
<dbReference type="Pfam" id="PF11239">
    <property type="entry name" value="DUF3040"/>
    <property type="match status" value="1"/>
</dbReference>
<feature type="compositionally biased region" description="Polar residues" evidence="1">
    <location>
        <begin position="86"/>
        <end position="97"/>
    </location>
</feature>
<feature type="transmembrane region" description="Helical" evidence="2">
    <location>
        <begin position="54"/>
        <end position="76"/>
    </location>
</feature>
<evidence type="ECO:0000256" key="2">
    <source>
        <dbReference type="SAM" id="Phobius"/>
    </source>
</evidence>
<sequence>MPMGLSEYERTVLRQLDAELHREDPRLRRRLTEFTAPPEDAPEDGDVTWRPPRAAVALAAVMLAAVTFMMVMIPLVMRQPCRVPATGSQTTAGTVAPSSAGPHPGYPARDAGDRAAEPGAGRPSPSPTC</sequence>
<evidence type="ECO:0000313" key="4">
    <source>
        <dbReference type="Proteomes" id="UP001501427"/>
    </source>
</evidence>
<protein>
    <recommendedName>
        <fullName evidence="5">DUF3040 domain-containing protein</fullName>
    </recommendedName>
</protein>
<organism evidence="3 4">
    <name type="scientific">Actinomadura livida</name>
    <dbReference type="NCBI Taxonomy" id="79909"/>
    <lineage>
        <taxon>Bacteria</taxon>
        <taxon>Bacillati</taxon>
        <taxon>Actinomycetota</taxon>
        <taxon>Actinomycetes</taxon>
        <taxon>Streptosporangiales</taxon>
        <taxon>Thermomonosporaceae</taxon>
        <taxon>Actinomadura</taxon>
    </lineage>
</organism>
<comment type="caution">
    <text evidence="3">The sequence shown here is derived from an EMBL/GenBank/DDBJ whole genome shotgun (WGS) entry which is preliminary data.</text>
</comment>
<dbReference type="Proteomes" id="UP001501427">
    <property type="component" value="Unassembled WGS sequence"/>
</dbReference>
<name>A0ABN1FPN6_9ACTN</name>
<proteinExistence type="predicted"/>
<keyword evidence="4" id="KW-1185">Reference proteome</keyword>
<keyword evidence="2" id="KW-0472">Membrane</keyword>
<evidence type="ECO:0008006" key="5">
    <source>
        <dbReference type="Google" id="ProtNLM"/>
    </source>
</evidence>
<feature type="region of interest" description="Disordered" evidence="1">
    <location>
        <begin position="84"/>
        <end position="129"/>
    </location>
</feature>
<reference evidence="3 4" key="1">
    <citation type="journal article" date="2019" name="Int. J. Syst. Evol. Microbiol.">
        <title>The Global Catalogue of Microorganisms (GCM) 10K type strain sequencing project: providing services to taxonomists for standard genome sequencing and annotation.</title>
        <authorList>
            <consortium name="The Broad Institute Genomics Platform"/>
            <consortium name="The Broad Institute Genome Sequencing Center for Infectious Disease"/>
            <person name="Wu L."/>
            <person name="Ma J."/>
        </authorList>
    </citation>
    <scope>NUCLEOTIDE SEQUENCE [LARGE SCALE GENOMIC DNA]</scope>
    <source>
        <strain evidence="3 4">JCM 10667</strain>
    </source>
</reference>
<keyword evidence="2" id="KW-1133">Transmembrane helix</keyword>
<gene>
    <name evidence="3" type="ORF">GCM10009546_66670</name>
</gene>
<evidence type="ECO:0000256" key="1">
    <source>
        <dbReference type="SAM" id="MobiDB-lite"/>
    </source>
</evidence>
<keyword evidence="2" id="KW-0812">Transmembrane</keyword>
<accession>A0ABN1FPN6</accession>